<dbReference type="GeneID" id="27316563"/>
<feature type="transmembrane region" description="Helical" evidence="6">
    <location>
        <begin position="123"/>
        <end position="141"/>
    </location>
</feature>
<keyword evidence="4 6" id="KW-1133">Transmembrane helix</keyword>
<feature type="transmembrane region" description="Helical" evidence="6">
    <location>
        <begin position="229"/>
        <end position="251"/>
    </location>
</feature>
<dbReference type="EMBL" id="KN847571">
    <property type="protein sequence ID" value="KIV99784.1"/>
    <property type="molecule type" value="Genomic_DNA"/>
</dbReference>
<dbReference type="OrthoDB" id="440385at2759"/>
<keyword evidence="3 6" id="KW-0812">Transmembrane</keyword>
<evidence type="ECO:0000256" key="5">
    <source>
        <dbReference type="ARBA" id="ARBA00023136"/>
    </source>
</evidence>
<dbReference type="FunCoup" id="A0A0D2A0D5">
    <property type="interactions" value="977"/>
</dbReference>
<evidence type="ECO:0000256" key="2">
    <source>
        <dbReference type="ARBA" id="ARBA00010596"/>
    </source>
</evidence>
<comment type="subcellular location">
    <subcellularLocation>
        <location evidence="6">Golgi apparatus membrane</location>
        <topology evidence="6">Multi-pass membrane protein</topology>
    </subcellularLocation>
    <subcellularLocation>
        <location evidence="1">Membrane</location>
        <topology evidence="1">Multi-pass membrane protein</topology>
    </subcellularLocation>
</comment>
<dbReference type="RefSeq" id="XP_016209654.1">
    <property type="nucleotide sequence ID" value="XM_016362512.1"/>
</dbReference>
<gene>
    <name evidence="8" type="ORF">PV09_08590</name>
</gene>
<accession>A0A0D2A0D5</accession>
<dbReference type="Proteomes" id="UP000053259">
    <property type="component" value="Unassembled WGS sequence"/>
</dbReference>
<evidence type="ECO:0000313" key="8">
    <source>
        <dbReference type="EMBL" id="KIV99784.1"/>
    </source>
</evidence>
<evidence type="ECO:0000256" key="6">
    <source>
        <dbReference type="RuleBase" id="RU361264"/>
    </source>
</evidence>
<reference evidence="8 9" key="1">
    <citation type="submission" date="2015-01" db="EMBL/GenBank/DDBJ databases">
        <title>The Genome Sequence of Ochroconis gallopava CBS43764.</title>
        <authorList>
            <consortium name="The Broad Institute Genomics Platform"/>
            <person name="Cuomo C."/>
            <person name="de Hoog S."/>
            <person name="Gorbushina A."/>
            <person name="Stielow B."/>
            <person name="Teixiera M."/>
            <person name="Abouelleil A."/>
            <person name="Chapman S.B."/>
            <person name="Priest M."/>
            <person name="Young S.K."/>
            <person name="Wortman J."/>
            <person name="Nusbaum C."/>
            <person name="Birren B."/>
        </authorList>
    </citation>
    <scope>NUCLEOTIDE SEQUENCE [LARGE SCALE GENOMIC DNA]</scope>
    <source>
        <strain evidence="8 9">CBS 43764</strain>
    </source>
</reference>
<comment type="similarity">
    <text evidence="2 6">Belongs to the YIP1 family.</text>
</comment>
<dbReference type="AlphaFoldDB" id="A0A0D2A0D5"/>
<feature type="transmembrane region" description="Helical" evidence="6">
    <location>
        <begin position="147"/>
        <end position="167"/>
    </location>
</feature>
<protein>
    <recommendedName>
        <fullName evidence="6">Protein YIP</fullName>
    </recommendedName>
</protein>
<feature type="transmembrane region" description="Helical" evidence="6">
    <location>
        <begin position="203"/>
        <end position="223"/>
    </location>
</feature>
<dbReference type="STRING" id="253628.A0A0D2A0D5"/>
<organism evidence="8 9">
    <name type="scientific">Verruconis gallopava</name>
    <dbReference type="NCBI Taxonomy" id="253628"/>
    <lineage>
        <taxon>Eukaryota</taxon>
        <taxon>Fungi</taxon>
        <taxon>Dikarya</taxon>
        <taxon>Ascomycota</taxon>
        <taxon>Pezizomycotina</taxon>
        <taxon>Dothideomycetes</taxon>
        <taxon>Pleosporomycetidae</taxon>
        <taxon>Venturiales</taxon>
        <taxon>Sympoventuriaceae</taxon>
        <taxon>Verruconis</taxon>
    </lineage>
</organism>
<evidence type="ECO:0000313" key="9">
    <source>
        <dbReference type="Proteomes" id="UP000053259"/>
    </source>
</evidence>
<dbReference type="InterPro" id="IPR045231">
    <property type="entry name" value="Yip1/4-like"/>
</dbReference>
<dbReference type="GO" id="GO:0005802">
    <property type="term" value="C:trans-Golgi network"/>
    <property type="evidence" value="ECO:0007669"/>
    <property type="project" value="TreeGrafter"/>
</dbReference>
<dbReference type="Pfam" id="PF04893">
    <property type="entry name" value="Yip1"/>
    <property type="match status" value="1"/>
</dbReference>
<feature type="transmembrane region" description="Helical" evidence="6">
    <location>
        <begin position="258"/>
        <end position="277"/>
    </location>
</feature>
<name>A0A0D2A0D5_9PEZI</name>
<dbReference type="InParanoid" id="A0A0D2A0D5"/>
<dbReference type="PANTHER" id="PTHR21236:SF2">
    <property type="entry name" value="PROTEIN YIPF"/>
    <property type="match status" value="1"/>
</dbReference>
<sequence length="292" mass="30320">MAYAYPGGAQGSQPYGQQGFYNSNFSGPVSGSTTPFQAYGGSHSQPSGFAGFANQHDLSGTMGTAANGLSTGWLAAFGTEGYPGEPPLLEELGVDFSHVKMKTLAVLNPLARIDSHLMDDSDLAGPLLFFLLFGFFLLGSGKIHFGYIYGLALVGSIALNAIFSLMAPPLSPDDSSSSATADHPQTGSRHFSSTLTLARSASILGYCLLPLVVVSLCGIVLPLDSAFGYVLTLAAISYSSYAASSMFCAVGRMSEVKLLVAYPLVLFYSGFGIMAIFSSRGSGALMAKTTGG</sequence>
<evidence type="ECO:0000256" key="3">
    <source>
        <dbReference type="ARBA" id="ARBA00022692"/>
    </source>
</evidence>
<dbReference type="GO" id="GO:0048280">
    <property type="term" value="P:vesicle fusion with Golgi apparatus"/>
    <property type="evidence" value="ECO:0007669"/>
    <property type="project" value="TreeGrafter"/>
</dbReference>
<dbReference type="HOGENOM" id="CLU_074741_3_0_1"/>
<dbReference type="VEuPathDB" id="FungiDB:PV09_08590"/>
<evidence type="ECO:0000256" key="4">
    <source>
        <dbReference type="ARBA" id="ARBA00022989"/>
    </source>
</evidence>
<keyword evidence="9" id="KW-1185">Reference proteome</keyword>
<evidence type="ECO:0000256" key="1">
    <source>
        <dbReference type="ARBA" id="ARBA00004141"/>
    </source>
</evidence>
<proteinExistence type="inferred from homology"/>
<dbReference type="PANTHER" id="PTHR21236">
    <property type="entry name" value="GOLGI MEMBRANE PROTEIN YIP1"/>
    <property type="match status" value="1"/>
</dbReference>
<dbReference type="InterPro" id="IPR006977">
    <property type="entry name" value="Yip1_dom"/>
</dbReference>
<dbReference type="GO" id="GO:0006888">
    <property type="term" value="P:endoplasmic reticulum to Golgi vesicle-mediated transport"/>
    <property type="evidence" value="ECO:0007669"/>
    <property type="project" value="InterPro"/>
</dbReference>
<feature type="domain" description="Yip1" evidence="7">
    <location>
        <begin position="107"/>
        <end position="273"/>
    </location>
</feature>
<keyword evidence="5 6" id="KW-0472">Membrane</keyword>
<dbReference type="GO" id="GO:0000139">
    <property type="term" value="C:Golgi membrane"/>
    <property type="evidence" value="ECO:0007669"/>
    <property type="project" value="UniProtKB-SubCell"/>
</dbReference>
<evidence type="ECO:0000259" key="7">
    <source>
        <dbReference type="Pfam" id="PF04893"/>
    </source>
</evidence>